<accession>A0A0D2J2S3</accession>
<sequence>MKNLSAALILFIFLVQAAWAAPEIPKAFDQLVPVYPGVVVVDASTEPGLSKAVLETKDDLKAVEVFFHKALLHDNWQVLTEFDLEPGKVISYKKENHVLGLTVRPVPGNKTGIAIILRTD</sequence>
<dbReference type="RefSeq" id="WP_044350669.1">
    <property type="nucleotide sequence ID" value="NZ_AZAC01000032.1"/>
</dbReference>
<feature type="signal peptide" evidence="1">
    <location>
        <begin position="1"/>
        <end position="20"/>
    </location>
</feature>
<dbReference type="AlphaFoldDB" id="A0A0D2J2S3"/>
<reference evidence="2 3" key="1">
    <citation type="submission" date="2013-11" db="EMBL/GenBank/DDBJ databases">
        <title>Metagenomic analysis of a methanogenic consortium involved in long chain n-alkane degradation.</title>
        <authorList>
            <person name="Davidova I.A."/>
            <person name="Callaghan A.V."/>
            <person name="Wawrik B."/>
            <person name="Pruitt S."/>
            <person name="Marks C."/>
            <person name="Duncan K.E."/>
            <person name="Suflita J.M."/>
        </authorList>
    </citation>
    <scope>NUCLEOTIDE SEQUENCE [LARGE SCALE GENOMIC DNA]</scope>
    <source>
        <strain evidence="2 3">SPR</strain>
    </source>
</reference>
<comment type="caution">
    <text evidence="2">The sequence shown here is derived from an EMBL/GenBank/DDBJ whole genome shotgun (WGS) entry which is preliminary data.</text>
</comment>
<name>A0A0D2J2S3_9BACT</name>
<keyword evidence="3" id="KW-1185">Reference proteome</keyword>
<dbReference type="EMBL" id="AZAC01000032">
    <property type="protein sequence ID" value="KIX12469.1"/>
    <property type="molecule type" value="Genomic_DNA"/>
</dbReference>
<organism evidence="2 3">
    <name type="scientific">Dethiosulfatarculus sandiegensis</name>
    <dbReference type="NCBI Taxonomy" id="1429043"/>
    <lineage>
        <taxon>Bacteria</taxon>
        <taxon>Pseudomonadati</taxon>
        <taxon>Thermodesulfobacteriota</taxon>
        <taxon>Desulfarculia</taxon>
        <taxon>Desulfarculales</taxon>
        <taxon>Desulfarculaceae</taxon>
        <taxon>Dethiosulfatarculus</taxon>
    </lineage>
</organism>
<dbReference type="Proteomes" id="UP000032233">
    <property type="component" value="Unassembled WGS sequence"/>
</dbReference>
<evidence type="ECO:0000313" key="3">
    <source>
        <dbReference type="Proteomes" id="UP000032233"/>
    </source>
</evidence>
<gene>
    <name evidence="2" type="ORF">X474_19245</name>
</gene>
<feature type="chain" id="PRO_5002244553" evidence="1">
    <location>
        <begin position="21"/>
        <end position="120"/>
    </location>
</feature>
<keyword evidence="1" id="KW-0732">Signal</keyword>
<evidence type="ECO:0000256" key="1">
    <source>
        <dbReference type="SAM" id="SignalP"/>
    </source>
</evidence>
<proteinExistence type="predicted"/>
<dbReference type="InParanoid" id="A0A0D2J2S3"/>
<evidence type="ECO:0000313" key="2">
    <source>
        <dbReference type="EMBL" id="KIX12469.1"/>
    </source>
</evidence>
<protein>
    <submittedName>
        <fullName evidence="2">Uncharacterized protein</fullName>
    </submittedName>
</protein>